<evidence type="ECO:0000256" key="7">
    <source>
        <dbReference type="ARBA" id="ARBA00023136"/>
    </source>
</evidence>
<keyword evidence="6 8" id="KW-1133">Transmembrane helix</keyword>
<dbReference type="GO" id="GO:0042884">
    <property type="term" value="P:microcin transport"/>
    <property type="evidence" value="ECO:0007669"/>
    <property type="project" value="TreeGrafter"/>
</dbReference>
<organism evidence="10 11">
    <name type="scientific">Bradyrhizobium neotropicale</name>
    <dbReference type="NCBI Taxonomy" id="1497615"/>
    <lineage>
        <taxon>Bacteria</taxon>
        <taxon>Pseudomonadati</taxon>
        <taxon>Pseudomonadota</taxon>
        <taxon>Alphaproteobacteria</taxon>
        <taxon>Hyphomicrobiales</taxon>
        <taxon>Nitrobacteraceae</taxon>
        <taxon>Bradyrhizobium</taxon>
    </lineage>
</organism>
<keyword evidence="2 8" id="KW-0813">Transport</keyword>
<keyword evidence="3" id="KW-1003">Cell membrane</keyword>
<evidence type="ECO:0000256" key="4">
    <source>
        <dbReference type="ARBA" id="ARBA00022519"/>
    </source>
</evidence>
<dbReference type="InterPro" id="IPR000515">
    <property type="entry name" value="MetI-like"/>
</dbReference>
<comment type="similarity">
    <text evidence="8">Belongs to the binding-protein-dependent transport system permease family.</text>
</comment>
<keyword evidence="5 8" id="KW-0812">Transmembrane</keyword>
<sequence>MTLTAPTPIETTSKSPFGEAVPVTRKSFAPSPLNKRRWENFKANRRGYWSFWIFMVLFVVSLFAELIANDRPFLIKYDGHLYWPAFVTYSETTFGGDFETAADYRDPYLQKLIKEKGGTIVWPLIRYSYDTHNLDLPTPAPSPPTWMLTEAQCKPVVEKKGLKSCRDLEYNWLGTDDQGRDVVARLIYGFRISVLFGLCLTIVSSIVGVAAGGIQGYFGGWIDLTFQRFIEIWTAIPSLYLLLILSSVLVPGFFVLLGILLLFSWVSLVGLVRAEFLRGRNFEYIQAARALGVSNKVIMFRHLLPNAMVATMTFLPFIVSSSVMTLTALDFLGFGLPPGSPSLGELLSQGKSNVQAPWLGFTGFFSVAIMLSLLIFIGEAVRDAFDPRKTFK</sequence>
<feature type="transmembrane region" description="Helical" evidence="8">
    <location>
        <begin position="309"/>
        <end position="336"/>
    </location>
</feature>
<dbReference type="FunFam" id="1.10.3720.10:FF:000005">
    <property type="entry name" value="Microcin C ABC transporter permease"/>
    <property type="match status" value="1"/>
</dbReference>
<evidence type="ECO:0000256" key="2">
    <source>
        <dbReference type="ARBA" id="ARBA00022448"/>
    </source>
</evidence>
<dbReference type="GO" id="GO:0005886">
    <property type="term" value="C:plasma membrane"/>
    <property type="evidence" value="ECO:0007669"/>
    <property type="project" value="UniProtKB-SubCell"/>
</dbReference>
<protein>
    <submittedName>
        <fullName evidence="10">Peptide ABC transporter permease</fullName>
    </submittedName>
</protein>
<evidence type="ECO:0000256" key="6">
    <source>
        <dbReference type="ARBA" id="ARBA00022989"/>
    </source>
</evidence>
<dbReference type="Pfam" id="PF00528">
    <property type="entry name" value="BPD_transp_1"/>
    <property type="match status" value="1"/>
</dbReference>
<evidence type="ECO:0000313" key="10">
    <source>
        <dbReference type="EMBL" id="OAF07965.1"/>
    </source>
</evidence>
<feature type="transmembrane region" description="Helical" evidence="8">
    <location>
        <begin position="238"/>
        <end position="271"/>
    </location>
</feature>
<dbReference type="PANTHER" id="PTHR30325">
    <property type="entry name" value="MEMBRANE COMPONENT OF ABC TRANSPORTER"/>
    <property type="match status" value="1"/>
</dbReference>
<evidence type="ECO:0000259" key="9">
    <source>
        <dbReference type="PROSITE" id="PS50928"/>
    </source>
</evidence>
<feature type="domain" description="ABC transmembrane type-1" evidence="9">
    <location>
        <begin position="190"/>
        <end position="382"/>
    </location>
</feature>
<evidence type="ECO:0000256" key="5">
    <source>
        <dbReference type="ARBA" id="ARBA00022692"/>
    </source>
</evidence>
<feature type="transmembrane region" description="Helical" evidence="8">
    <location>
        <begin position="48"/>
        <end position="68"/>
    </location>
</feature>
<evidence type="ECO:0000256" key="1">
    <source>
        <dbReference type="ARBA" id="ARBA00004429"/>
    </source>
</evidence>
<gene>
    <name evidence="10" type="ORF">AXW67_29085</name>
</gene>
<dbReference type="CDD" id="cd06261">
    <property type="entry name" value="TM_PBP2"/>
    <property type="match status" value="1"/>
</dbReference>
<keyword evidence="11" id="KW-1185">Reference proteome</keyword>
<accession>A0A176YP75</accession>
<comment type="subcellular location">
    <subcellularLocation>
        <location evidence="1">Cell inner membrane</location>
        <topology evidence="1">Multi-pass membrane protein</topology>
    </subcellularLocation>
    <subcellularLocation>
        <location evidence="8">Cell membrane</location>
        <topology evidence="8">Multi-pass membrane protein</topology>
    </subcellularLocation>
</comment>
<dbReference type="PROSITE" id="PS50928">
    <property type="entry name" value="ABC_TM1"/>
    <property type="match status" value="1"/>
</dbReference>
<dbReference type="PANTHER" id="PTHR30325:SF0">
    <property type="entry name" value="INNER MEMBRANE ABC TRANSPORTER PERMEASE PROTEIN YEJE"/>
    <property type="match status" value="1"/>
</dbReference>
<feature type="transmembrane region" description="Helical" evidence="8">
    <location>
        <begin position="356"/>
        <end position="378"/>
    </location>
</feature>
<feature type="transmembrane region" description="Helical" evidence="8">
    <location>
        <begin position="194"/>
        <end position="218"/>
    </location>
</feature>
<dbReference type="Proteomes" id="UP000077173">
    <property type="component" value="Unassembled WGS sequence"/>
</dbReference>
<comment type="caution">
    <text evidence="10">The sequence shown here is derived from an EMBL/GenBank/DDBJ whole genome shotgun (WGS) entry which is preliminary data.</text>
</comment>
<keyword evidence="4" id="KW-0997">Cell inner membrane</keyword>
<proteinExistence type="inferred from homology"/>
<dbReference type="EMBL" id="LSEF01000106">
    <property type="protein sequence ID" value="OAF07965.1"/>
    <property type="molecule type" value="Genomic_DNA"/>
</dbReference>
<keyword evidence="7 8" id="KW-0472">Membrane</keyword>
<evidence type="ECO:0000256" key="3">
    <source>
        <dbReference type="ARBA" id="ARBA00022475"/>
    </source>
</evidence>
<name>A0A176YP75_9BRAD</name>
<dbReference type="AlphaFoldDB" id="A0A176YP75"/>
<dbReference type="InterPro" id="IPR035906">
    <property type="entry name" value="MetI-like_sf"/>
</dbReference>
<evidence type="ECO:0000256" key="8">
    <source>
        <dbReference type="RuleBase" id="RU363032"/>
    </source>
</evidence>
<reference evidence="10 11" key="1">
    <citation type="submission" date="2016-02" db="EMBL/GenBank/DDBJ databases">
        <title>Draft genome sequence of the strain BR 10247T Bradyrhizobium neotropicale isolated from nodules of Centrolobium paraense.</title>
        <authorList>
            <person name="Simoes-Araujo J.L."/>
            <person name="Barauna A.C."/>
            <person name="Silva K."/>
            <person name="Zilli J.E."/>
        </authorList>
    </citation>
    <scope>NUCLEOTIDE SEQUENCE [LARGE SCALE GENOMIC DNA]</scope>
    <source>
        <strain evidence="10 11">BR 10247</strain>
    </source>
</reference>
<dbReference type="RefSeq" id="WP_063681679.1">
    <property type="nucleotide sequence ID" value="NZ_LSEF01000106.1"/>
</dbReference>
<dbReference type="GO" id="GO:0055085">
    <property type="term" value="P:transmembrane transport"/>
    <property type="evidence" value="ECO:0007669"/>
    <property type="project" value="InterPro"/>
</dbReference>
<evidence type="ECO:0000313" key="11">
    <source>
        <dbReference type="Proteomes" id="UP000077173"/>
    </source>
</evidence>
<dbReference type="SUPFAM" id="SSF161098">
    <property type="entry name" value="MetI-like"/>
    <property type="match status" value="1"/>
</dbReference>
<dbReference type="Gene3D" id="1.10.3720.10">
    <property type="entry name" value="MetI-like"/>
    <property type="match status" value="1"/>
</dbReference>